<keyword evidence="3" id="KW-1185">Reference proteome</keyword>
<sequence>MRPMTARHAKLLEEPFTADEFAAAIAKLDKGRNPGASGLPYEMYQSSPTVFAELLASTCNEAWTKGALPESMTKGTVRLLKKSKPDADYSDLKYYRPITLRECSYKLMTKDLVARLNKASDAGSHLSLLLEQIRSLDLADSALLSLDQESAYDLVDHDWIVSVLRAIGAPVRFLGLLDVIYRSVSFRYIINGYLTEAVCMVCGLGQGDP</sequence>
<reference evidence="2 3" key="1">
    <citation type="submission" date="2016-11" db="EMBL/GenBank/DDBJ databases">
        <authorList>
            <person name="Jaros S."/>
            <person name="Januszkiewicz K."/>
            <person name="Wedrychowicz H."/>
        </authorList>
    </citation>
    <scope>NUCLEOTIDE SEQUENCE [LARGE SCALE GENOMIC DNA]</scope>
</reference>
<dbReference type="Pfam" id="PF00078">
    <property type="entry name" value="RVT_1"/>
    <property type="match status" value="1"/>
</dbReference>
<dbReference type="EMBL" id="FQNC01000118">
    <property type="protein sequence ID" value="SGZ32762.1"/>
    <property type="molecule type" value="Genomic_DNA"/>
</dbReference>
<evidence type="ECO:0000313" key="2">
    <source>
        <dbReference type="EMBL" id="SGZ32762.1"/>
    </source>
</evidence>
<gene>
    <name evidence="2" type="primary">BQ5605_C040g11910</name>
    <name evidence="2" type="ORF">BQ5605_C040G11910</name>
</gene>
<dbReference type="PANTHER" id="PTHR19446">
    <property type="entry name" value="REVERSE TRANSCRIPTASES"/>
    <property type="match status" value="1"/>
</dbReference>
<dbReference type="Proteomes" id="UP000249464">
    <property type="component" value="Unassembled WGS sequence"/>
</dbReference>
<accession>A0A2X0MQW6</accession>
<evidence type="ECO:0000259" key="1">
    <source>
        <dbReference type="PROSITE" id="PS50878"/>
    </source>
</evidence>
<proteinExistence type="predicted"/>
<protein>
    <submittedName>
        <fullName evidence="2">BQ5605_C040g11910 protein</fullName>
    </submittedName>
</protein>
<organism evidence="2 3">
    <name type="scientific">Microbotryum silenes-dioicae</name>
    <dbReference type="NCBI Taxonomy" id="796604"/>
    <lineage>
        <taxon>Eukaryota</taxon>
        <taxon>Fungi</taxon>
        <taxon>Dikarya</taxon>
        <taxon>Basidiomycota</taxon>
        <taxon>Pucciniomycotina</taxon>
        <taxon>Microbotryomycetes</taxon>
        <taxon>Microbotryales</taxon>
        <taxon>Microbotryaceae</taxon>
        <taxon>Microbotryum</taxon>
    </lineage>
</organism>
<name>A0A2X0MQW6_9BASI</name>
<dbReference type="AlphaFoldDB" id="A0A2X0MQW6"/>
<evidence type="ECO:0000313" key="3">
    <source>
        <dbReference type="Proteomes" id="UP000249464"/>
    </source>
</evidence>
<dbReference type="PROSITE" id="PS50878">
    <property type="entry name" value="RT_POL"/>
    <property type="match status" value="1"/>
</dbReference>
<feature type="domain" description="Reverse transcriptase" evidence="1">
    <location>
        <begin position="61"/>
        <end position="209"/>
    </location>
</feature>
<dbReference type="STRING" id="796604.A0A2X0MQW6"/>
<dbReference type="InterPro" id="IPR000477">
    <property type="entry name" value="RT_dom"/>
</dbReference>